<dbReference type="Proteomes" id="UP000575083">
    <property type="component" value="Unassembled WGS sequence"/>
</dbReference>
<gene>
    <name evidence="7" type="ORF">HNP48_002078</name>
</gene>
<sequence>MTTSYKELLKQRDALEQQIGEARKRELSDAVSQVRALVAEFGLTAQDVFPTGRARSASAGTKVAPKYRDPATGQTWTGRGKAPKWIQNENREKFAI</sequence>
<feature type="region of interest" description="Disordered" evidence="5">
    <location>
        <begin position="52"/>
        <end position="96"/>
    </location>
</feature>
<keyword evidence="4 7" id="KW-0238">DNA-binding</keyword>
<reference evidence="7 8" key="1">
    <citation type="submission" date="2020-08" db="EMBL/GenBank/DDBJ databases">
        <title>Functional genomics of gut bacteria from endangered species of beetles.</title>
        <authorList>
            <person name="Carlos-Shanley C."/>
        </authorList>
    </citation>
    <scope>NUCLEOTIDE SEQUENCE [LARGE SCALE GENOMIC DNA]</scope>
    <source>
        <strain evidence="7 8">S00198</strain>
    </source>
</reference>
<keyword evidence="8" id="KW-1185">Reference proteome</keyword>
<dbReference type="GO" id="GO:0003677">
    <property type="term" value="F:DNA binding"/>
    <property type="evidence" value="ECO:0007669"/>
    <property type="project" value="UniProtKB-KW"/>
</dbReference>
<evidence type="ECO:0000313" key="7">
    <source>
        <dbReference type="EMBL" id="MBB6559411.1"/>
    </source>
</evidence>
<dbReference type="GO" id="GO:0009295">
    <property type="term" value="C:nucleoid"/>
    <property type="evidence" value="ECO:0007669"/>
    <property type="project" value="UniProtKB-SubCell"/>
</dbReference>
<keyword evidence="3" id="KW-0963">Cytoplasm</keyword>
<dbReference type="SUPFAM" id="SSF81273">
    <property type="entry name" value="H-NS histone-like proteins"/>
    <property type="match status" value="1"/>
</dbReference>
<dbReference type="Gene3D" id="4.10.430.30">
    <property type="match status" value="1"/>
</dbReference>
<evidence type="ECO:0000259" key="6">
    <source>
        <dbReference type="SMART" id="SM00528"/>
    </source>
</evidence>
<evidence type="ECO:0000313" key="8">
    <source>
        <dbReference type="Proteomes" id="UP000575083"/>
    </source>
</evidence>
<evidence type="ECO:0000256" key="3">
    <source>
        <dbReference type="ARBA" id="ARBA00022490"/>
    </source>
</evidence>
<name>A0A7X0U8R1_9BURK</name>
<dbReference type="InterPro" id="IPR027444">
    <property type="entry name" value="H-NS_C_dom"/>
</dbReference>
<comment type="caution">
    <text evidence="7">The sequence shown here is derived from an EMBL/GenBank/DDBJ whole genome shotgun (WGS) entry which is preliminary data.</text>
</comment>
<proteinExistence type="inferred from homology"/>
<evidence type="ECO:0000256" key="1">
    <source>
        <dbReference type="ARBA" id="ARBA00004453"/>
    </source>
</evidence>
<accession>A0A7X0U8R1</accession>
<comment type="subcellular location">
    <subcellularLocation>
        <location evidence="1">Cytoplasm</location>
        <location evidence="1">Nucleoid</location>
    </subcellularLocation>
</comment>
<evidence type="ECO:0000256" key="5">
    <source>
        <dbReference type="SAM" id="MobiDB-lite"/>
    </source>
</evidence>
<dbReference type="PANTHER" id="PTHR38097">
    <property type="match status" value="1"/>
</dbReference>
<evidence type="ECO:0000256" key="4">
    <source>
        <dbReference type="ARBA" id="ARBA00023125"/>
    </source>
</evidence>
<dbReference type="RefSeq" id="WP_184856821.1">
    <property type="nucleotide sequence ID" value="NZ_JACHLK010000003.1"/>
</dbReference>
<feature type="domain" description="DNA-binding protein H-NS-like C-terminal" evidence="6">
    <location>
        <begin position="57"/>
        <end position="96"/>
    </location>
</feature>
<evidence type="ECO:0000256" key="2">
    <source>
        <dbReference type="ARBA" id="ARBA00010610"/>
    </source>
</evidence>
<dbReference type="SMART" id="SM00528">
    <property type="entry name" value="HNS"/>
    <property type="match status" value="1"/>
</dbReference>
<protein>
    <submittedName>
        <fullName evidence="7">DNA-binding protein H-NS</fullName>
    </submittedName>
</protein>
<comment type="similarity">
    <text evidence="2">Belongs to the histone-like protein H-NS family.</text>
</comment>
<dbReference type="AlphaFoldDB" id="A0A7X0U8R1"/>
<dbReference type="PANTHER" id="PTHR38097:SF2">
    <property type="entry name" value="DNA-BINDING PROTEIN STPA"/>
    <property type="match status" value="1"/>
</dbReference>
<dbReference type="Pfam" id="PF00816">
    <property type="entry name" value="Histone_HNS"/>
    <property type="match status" value="1"/>
</dbReference>
<organism evidence="7 8">
    <name type="scientific">Acidovorax soli</name>
    <dbReference type="NCBI Taxonomy" id="592050"/>
    <lineage>
        <taxon>Bacteria</taxon>
        <taxon>Pseudomonadati</taxon>
        <taxon>Pseudomonadota</taxon>
        <taxon>Betaproteobacteria</taxon>
        <taxon>Burkholderiales</taxon>
        <taxon>Comamonadaceae</taxon>
        <taxon>Acidovorax</taxon>
    </lineage>
</organism>
<dbReference type="EMBL" id="JACHLK010000003">
    <property type="protein sequence ID" value="MBB6559411.1"/>
    <property type="molecule type" value="Genomic_DNA"/>
</dbReference>